<proteinExistence type="predicted"/>
<feature type="transmembrane region" description="Helical" evidence="1">
    <location>
        <begin position="434"/>
        <end position="452"/>
    </location>
</feature>
<feature type="transmembrane region" description="Helical" evidence="1">
    <location>
        <begin position="201"/>
        <end position="224"/>
    </location>
</feature>
<feature type="transmembrane region" description="Helical" evidence="1">
    <location>
        <begin position="7"/>
        <end position="26"/>
    </location>
</feature>
<dbReference type="Proteomes" id="UP000575068">
    <property type="component" value="Unassembled WGS sequence"/>
</dbReference>
<feature type="transmembrane region" description="Helical" evidence="1">
    <location>
        <begin position="349"/>
        <end position="366"/>
    </location>
</feature>
<feature type="transmembrane region" description="Helical" evidence="1">
    <location>
        <begin position="402"/>
        <end position="422"/>
    </location>
</feature>
<dbReference type="AlphaFoldDB" id="A0A840HR73"/>
<feature type="transmembrane region" description="Helical" evidence="1">
    <location>
        <begin position="284"/>
        <end position="302"/>
    </location>
</feature>
<name>A0A840HR73_9SPHN</name>
<reference evidence="2 3" key="1">
    <citation type="submission" date="2020-08" db="EMBL/GenBank/DDBJ databases">
        <title>Genomic Encyclopedia of Type Strains, Phase IV (KMG-IV): sequencing the most valuable type-strain genomes for metagenomic binning, comparative biology and taxonomic classification.</title>
        <authorList>
            <person name="Goeker M."/>
        </authorList>
    </citation>
    <scope>NUCLEOTIDE SEQUENCE [LARGE SCALE GENOMIC DNA]</scope>
    <source>
        <strain evidence="2 3">DSM 7465</strain>
    </source>
</reference>
<comment type="caution">
    <text evidence="2">The sequence shown here is derived from an EMBL/GenBank/DDBJ whole genome shotgun (WGS) entry which is preliminary data.</text>
</comment>
<organism evidence="2 3">
    <name type="scientific">Rhizorhapis suberifaciens</name>
    <name type="common">corky root of lettuce</name>
    <dbReference type="NCBI Taxonomy" id="13656"/>
    <lineage>
        <taxon>Bacteria</taxon>
        <taxon>Pseudomonadati</taxon>
        <taxon>Pseudomonadota</taxon>
        <taxon>Alphaproteobacteria</taxon>
        <taxon>Sphingomonadales</taxon>
        <taxon>Sphingomonadaceae</taxon>
        <taxon>Rhizorhapis</taxon>
    </lineage>
</organism>
<dbReference type="EMBL" id="JACHOV010000001">
    <property type="protein sequence ID" value="MBB4640110.1"/>
    <property type="molecule type" value="Genomic_DNA"/>
</dbReference>
<feature type="transmembrane region" description="Helical" evidence="1">
    <location>
        <begin position="75"/>
        <end position="95"/>
    </location>
</feature>
<evidence type="ECO:0000313" key="3">
    <source>
        <dbReference type="Proteomes" id="UP000575068"/>
    </source>
</evidence>
<keyword evidence="3" id="KW-1185">Reference proteome</keyword>
<evidence type="ECO:0000256" key="1">
    <source>
        <dbReference type="SAM" id="Phobius"/>
    </source>
</evidence>
<feature type="transmembrane region" description="Helical" evidence="1">
    <location>
        <begin position="171"/>
        <end position="189"/>
    </location>
</feature>
<keyword evidence="1" id="KW-0812">Transmembrane</keyword>
<dbReference type="RefSeq" id="WP_184473942.1">
    <property type="nucleotide sequence ID" value="NZ_JACHOV010000001.1"/>
</dbReference>
<feature type="transmembrane region" description="Helical" evidence="1">
    <location>
        <begin position="244"/>
        <end position="277"/>
    </location>
</feature>
<evidence type="ECO:0000313" key="2">
    <source>
        <dbReference type="EMBL" id="MBB4640110.1"/>
    </source>
</evidence>
<feature type="transmembrane region" description="Helical" evidence="1">
    <location>
        <begin position="46"/>
        <end position="63"/>
    </location>
</feature>
<feature type="transmembrane region" description="Helical" evidence="1">
    <location>
        <begin position="378"/>
        <end position="396"/>
    </location>
</feature>
<gene>
    <name evidence="2" type="ORF">HNQ99_000390</name>
</gene>
<keyword evidence="1" id="KW-1133">Transmembrane helix</keyword>
<accession>A0A840HR73</accession>
<protein>
    <submittedName>
        <fullName evidence="2">Uncharacterized protein</fullName>
    </submittedName>
</protein>
<keyword evidence="1" id="KW-0472">Membrane</keyword>
<sequence>MISTRRFFLCSALFVIVWLALVYLFHFALSRYYSLPQMFMVQQDRFVLGPAALFLFLLAWPRFERGRSISLATPALICGVILLLVLIGWAGHYLVFGGYSLSRDEQMGEFATFYLREGRLGMSVPPQWQDYVRGINPIFMSVYSGNIAWISNYLPLHAAIRALISFVADPALTSPLFLGLGYVCLWRIALRLFPDRPDAVLVTLLLGFSSTQLLVMSMTAYAMSAHFGLNMLWLALFLRNDWKGHIGAVLVAFFAVGLHQLHFHPMFAAPFILWLALRRRWGPAAFYAIAYAAIVIVWGKLYPALLADLYSGAKPLEGGKRIDLGFRLYHLVTYRLAKDMLPLLNLARFMAWNNVLLLPLALLGAMQQPWRVLPKETSVILPLTLGCGMGLLVLVYQGHGWGYRYLHGFIGSFCLLGGFGWLRLAGPDRKLSLAPLWWSVGFALLSGAFLMMKAHDFVKPYARAYHMAKSVDADIVLVDTRGGVFIQDIIRVEGGKLSRPILMDLDFVPKSKLRPLCDTYKVRLYDWTHFLPLGVPPARMRHRFSVGRERKRAYLERIGCAQEPLTFTRSDWR</sequence>